<evidence type="ECO:0000313" key="4">
    <source>
        <dbReference type="EMBL" id="KAF0689349.1"/>
    </source>
</evidence>
<dbReference type="InterPro" id="IPR020845">
    <property type="entry name" value="AMP-binding_CS"/>
</dbReference>
<dbReference type="GO" id="GO:0005783">
    <property type="term" value="C:endoplasmic reticulum"/>
    <property type="evidence" value="ECO:0007669"/>
    <property type="project" value="TreeGrafter"/>
</dbReference>
<dbReference type="PROSITE" id="PS00455">
    <property type="entry name" value="AMP_BINDING"/>
    <property type="match status" value="1"/>
</dbReference>
<organism evidence="5 6">
    <name type="scientific">Aphanomyces stellatus</name>
    <dbReference type="NCBI Taxonomy" id="120398"/>
    <lineage>
        <taxon>Eukaryota</taxon>
        <taxon>Sar</taxon>
        <taxon>Stramenopiles</taxon>
        <taxon>Oomycota</taxon>
        <taxon>Saprolegniomycetes</taxon>
        <taxon>Saprolegniales</taxon>
        <taxon>Verrucalvaceae</taxon>
        <taxon>Aphanomyces</taxon>
    </lineage>
</organism>
<dbReference type="PANTHER" id="PTHR43272">
    <property type="entry name" value="LONG-CHAIN-FATTY-ACID--COA LIGASE"/>
    <property type="match status" value="1"/>
</dbReference>
<reference evidence="5 6" key="1">
    <citation type="submission" date="2019-03" db="EMBL/GenBank/DDBJ databases">
        <authorList>
            <person name="Gaulin E."/>
            <person name="Dumas B."/>
        </authorList>
    </citation>
    <scope>NUCLEOTIDE SEQUENCE [LARGE SCALE GENOMIC DNA]</scope>
    <source>
        <strain evidence="5">CBS 568.67</strain>
    </source>
</reference>
<dbReference type="GO" id="GO:0004467">
    <property type="term" value="F:long-chain fatty acid-CoA ligase activity"/>
    <property type="evidence" value="ECO:0007669"/>
    <property type="project" value="TreeGrafter"/>
</dbReference>
<evidence type="ECO:0000259" key="3">
    <source>
        <dbReference type="Pfam" id="PF00501"/>
    </source>
</evidence>
<proteinExistence type="predicted"/>
<dbReference type="EMBL" id="VJMH01006460">
    <property type="protein sequence ID" value="KAF0689349.1"/>
    <property type="molecule type" value="Genomic_DNA"/>
</dbReference>
<keyword evidence="1" id="KW-0547">Nucleotide-binding</keyword>
<dbReference type="AlphaFoldDB" id="A0A485LE01"/>
<protein>
    <submittedName>
        <fullName evidence="5">Aste57867_19199 protein</fullName>
    </submittedName>
</protein>
<dbReference type="Pfam" id="PF00501">
    <property type="entry name" value="AMP-binding"/>
    <property type="match status" value="1"/>
</dbReference>
<dbReference type="PANTHER" id="PTHR43272:SF33">
    <property type="entry name" value="AMP-BINDING DOMAIN-CONTAINING PROTEIN-RELATED"/>
    <property type="match status" value="1"/>
</dbReference>
<name>A0A485LE01_9STRA</name>
<keyword evidence="2" id="KW-0067">ATP-binding</keyword>
<evidence type="ECO:0000256" key="1">
    <source>
        <dbReference type="ARBA" id="ARBA00022741"/>
    </source>
</evidence>
<dbReference type="GO" id="GO:0016020">
    <property type="term" value="C:membrane"/>
    <property type="evidence" value="ECO:0007669"/>
    <property type="project" value="TreeGrafter"/>
</dbReference>
<feature type="domain" description="AMP-dependent synthetase/ligase" evidence="3">
    <location>
        <begin position="98"/>
        <end position="522"/>
    </location>
</feature>
<accession>A0A485LE01</accession>
<dbReference type="InterPro" id="IPR000873">
    <property type="entry name" value="AMP-dep_synth/lig_dom"/>
</dbReference>
<reference evidence="4" key="2">
    <citation type="submission" date="2019-06" db="EMBL/GenBank/DDBJ databases">
        <title>Genomics analysis of Aphanomyces spp. identifies a new class of oomycete effector associated with host adaptation.</title>
        <authorList>
            <person name="Gaulin E."/>
        </authorList>
    </citation>
    <scope>NUCLEOTIDE SEQUENCE</scope>
    <source>
        <strain evidence="4">CBS 578.67</strain>
    </source>
</reference>
<evidence type="ECO:0000256" key="2">
    <source>
        <dbReference type="ARBA" id="ARBA00022840"/>
    </source>
</evidence>
<dbReference type="GO" id="GO:0005524">
    <property type="term" value="F:ATP binding"/>
    <property type="evidence" value="ECO:0007669"/>
    <property type="project" value="UniProtKB-KW"/>
</dbReference>
<dbReference type="Gene3D" id="3.40.50.12780">
    <property type="entry name" value="N-terminal domain of ligase-like"/>
    <property type="match status" value="1"/>
</dbReference>
<dbReference type="OrthoDB" id="189102at2759"/>
<keyword evidence="6" id="KW-1185">Reference proteome</keyword>
<sequence length="710" mass="77384">MLASLVTSPFALALAGLLGFLGYLFTIPSEKLLKVPDNYIAIDESEVKPGHGPIHSVAVKPKVQAQSMLHALQHSIKINGARNALGHRPFDANGKALDYVWETYAQVYQRIEHFAAGLTHEKMLESTADNERPLCLYMKNRPEWVIGQYTAHYCGGFPVALYDTLGENSTQFILLQTKAPTVVCTTGEFTKVLAAKASVETLKFVVLVDVDAVSADQVDAAAKAGLKVYTIGQVEAIGAKHPVAPVMPTASDIYCLIYTSGTTGDPKGVPISHQNVMSAFEGLEERLKTDASALTFTNESVHMSYLPLAHCIEHIVQCVMLRQGGAIGFYQGNTLKLTEDLALIRPTLFVTVPRLLNKIYDKVVNGGQAAGGLKGWLFSLALDTKLANLKQGLRRHALFDKLIFSKVQQKIGLDRCTLVVTGSAPLADEVMSFFRILLDCPVHEGYGQSETVASGGMTHPSDTTVGTVGLPISAADVKLVSIPDMGYNVTDTTHGDDEATRIRVNGRGEICFRGPAVFPGYYKCPEKTAEAFDKDGWLHSGDIGVWTLDGRLKIVDRKKNIFKLSQGEYVAPEKIENILVTSPYVAQPFVYGDSLHSVLVAIIIPEEEALMTLAKSLNVAGSFVDVCKDKQVTDAVHKDLIALSKKGKLYGFETIKAIKLHPVPFSIENDMMTPTFKVKRNEAKKAFLHDIDALYVQCGDLVAGHNLHVQ</sequence>
<dbReference type="InterPro" id="IPR042099">
    <property type="entry name" value="ANL_N_sf"/>
</dbReference>
<evidence type="ECO:0000313" key="5">
    <source>
        <dbReference type="EMBL" id="VFT95920.1"/>
    </source>
</evidence>
<dbReference type="Proteomes" id="UP000332933">
    <property type="component" value="Unassembled WGS sequence"/>
</dbReference>
<dbReference type="SUPFAM" id="SSF56801">
    <property type="entry name" value="Acetyl-CoA synthetase-like"/>
    <property type="match status" value="1"/>
</dbReference>
<gene>
    <name evidence="5" type="primary">Aste57867_19199</name>
    <name evidence="4" type="ORF">As57867_019135</name>
    <name evidence="5" type="ORF">ASTE57867_19199</name>
</gene>
<evidence type="ECO:0000313" key="6">
    <source>
        <dbReference type="Proteomes" id="UP000332933"/>
    </source>
</evidence>
<dbReference type="EMBL" id="CAADRA010006481">
    <property type="protein sequence ID" value="VFT95920.1"/>
    <property type="molecule type" value="Genomic_DNA"/>
</dbReference>